<reference evidence="1 2" key="1">
    <citation type="journal article" date="2019" name="Sci. Rep.">
        <title>Orb-weaving spider Araneus ventricosus genome elucidates the spidroin gene catalogue.</title>
        <authorList>
            <person name="Kono N."/>
            <person name="Nakamura H."/>
            <person name="Ohtoshi R."/>
            <person name="Moran D.A.P."/>
            <person name="Shinohara A."/>
            <person name="Yoshida Y."/>
            <person name="Fujiwara M."/>
            <person name="Mori M."/>
            <person name="Tomita M."/>
            <person name="Arakawa K."/>
        </authorList>
    </citation>
    <scope>NUCLEOTIDE SEQUENCE [LARGE SCALE GENOMIC DNA]</scope>
</reference>
<dbReference type="EMBL" id="BGPR01035359">
    <property type="protein sequence ID" value="GBO10165.1"/>
    <property type="molecule type" value="Genomic_DNA"/>
</dbReference>
<protein>
    <submittedName>
        <fullName evidence="1">Uncharacterized protein</fullName>
    </submittedName>
</protein>
<gene>
    <name evidence="1" type="ORF">AVEN_95863_1</name>
</gene>
<dbReference type="AlphaFoldDB" id="A0A4Y2UAY7"/>
<evidence type="ECO:0000313" key="2">
    <source>
        <dbReference type="Proteomes" id="UP000499080"/>
    </source>
</evidence>
<dbReference type="Proteomes" id="UP000499080">
    <property type="component" value="Unassembled WGS sequence"/>
</dbReference>
<name>A0A4Y2UAY7_ARAVE</name>
<keyword evidence="2" id="KW-1185">Reference proteome</keyword>
<evidence type="ECO:0000313" key="1">
    <source>
        <dbReference type="EMBL" id="GBO10165.1"/>
    </source>
</evidence>
<sequence length="114" mass="12793">MSDKRFEKCGKRFGKCGKRFGKCGKRLVARSTPRVVGQCIQISDFPPTSGENVSQNVSDDLSTLLLPGRYVCSSQLLSLYFTPYLTWPTQIECVDWAITINVWTDKVGNRLLGL</sequence>
<accession>A0A4Y2UAY7</accession>
<organism evidence="1 2">
    <name type="scientific">Araneus ventricosus</name>
    <name type="common">Orbweaver spider</name>
    <name type="synonym">Epeira ventricosa</name>
    <dbReference type="NCBI Taxonomy" id="182803"/>
    <lineage>
        <taxon>Eukaryota</taxon>
        <taxon>Metazoa</taxon>
        <taxon>Ecdysozoa</taxon>
        <taxon>Arthropoda</taxon>
        <taxon>Chelicerata</taxon>
        <taxon>Arachnida</taxon>
        <taxon>Araneae</taxon>
        <taxon>Araneomorphae</taxon>
        <taxon>Entelegynae</taxon>
        <taxon>Araneoidea</taxon>
        <taxon>Araneidae</taxon>
        <taxon>Araneus</taxon>
    </lineage>
</organism>
<proteinExistence type="predicted"/>
<comment type="caution">
    <text evidence="1">The sequence shown here is derived from an EMBL/GenBank/DDBJ whole genome shotgun (WGS) entry which is preliminary data.</text>
</comment>